<comment type="caution">
    <text evidence="2">The sequence shown here is derived from an EMBL/GenBank/DDBJ whole genome shotgun (WGS) entry which is preliminary data.</text>
</comment>
<dbReference type="Proteomes" id="UP000287033">
    <property type="component" value="Unassembled WGS sequence"/>
</dbReference>
<feature type="compositionally biased region" description="Basic residues" evidence="1">
    <location>
        <begin position="334"/>
        <end position="343"/>
    </location>
</feature>
<dbReference type="OrthoDB" id="10068017at2759"/>
<keyword evidence="3" id="KW-1185">Reference proteome</keyword>
<sequence length="614" mass="68085">MDGLNGLKCDFIHSLSMAGDQIQEAELVSLLDGPNQSQASGSKMINVNHVDIAVENVHQVSCTPEGRRSGRKHRKRSFSPEVETMVRQKARQKINLLISKSGKRAEVEFCCDICKSPSITNPSRRGNRLRRSGYTASPRWKHDPETGKMLMLCNACGLAFGRSRGPHSSCAGTDADERRKHQEALVAFAVSMTELLGDQDAKMLCCPLFVKKPCQCLQNYIKKTGKRVKRTKGKGALGLLKPIAELVKERCCMDNCVSMAHTHGHLLHVWRERASKGQADARRALAEMLTPSGGSHSNCYRFISWVTGCSHSTISRVNEQMRRTGGEREPPPHGLKKCWKGKSKAQGMTSTEQTNTSTNTADFLNFASSVVSSGPSFLETSQVSMGNRSLPVELSSLPTSVLLQVQQQQIEALKKQVQLLQQQQQLQLQWEVTRAQPQPQHGQIFGTPHTLIPKPHSVQQPSNVITQRQPVGLQAKATPQQCHISKEGLTVAQILQNPGHHQMVNPMQCIGLQKNDLQAVQCQIQQDQQRNQQLSTVQLLDCGTVDGLVCNQSDAQQEVMAHLQHSPVQKNSLTRCYSTEEQSRKQLGPSNLQQAVQLITVTEDCHTPTVRVHR</sequence>
<accession>A0A401SLY9</accession>
<dbReference type="STRING" id="137246.A0A401SLY9"/>
<gene>
    <name evidence="2" type="ORF">chiPu_0009848</name>
</gene>
<evidence type="ECO:0000256" key="1">
    <source>
        <dbReference type="SAM" id="MobiDB-lite"/>
    </source>
</evidence>
<proteinExistence type="predicted"/>
<feature type="compositionally biased region" description="Basic and acidic residues" evidence="1">
    <location>
        <begin position="322"/>
        <end position="331"/>
    </location>
</feature>
<organism evidence="2 3">
    <name type="scientific">Chiloscyllium punctatum</name>
    <name type="common">Brownbanded bambooshark</name>
    <name type="synonym">Hemiscyllium punctatum</name>
    <dbReference type="NCBI Taxonomy" id="137246"/>
    <lineage>
        <taxon>Eukaryota</taxon>
        <taxon>Metazoa</taxon>
        <taxon>Chordata</taxon>
        <taxon>Craniata</taxon>
        <taxon>Vertebrata</taxon>
        <taxon>Chondrichthyes</taxon>
        <taxon>Elasmobranchii</taxon>
        <taxon>Galeomorphii</taxon>
        <taxon>Galeoidea</taxon>
        <taxon>Orectolobiformes</taxon>
        <taxon>Hemiscylliidae</taxon>
        <taxon>Chiloscyllium</taxon>
    </lineage>
</organism>
<dbReference type="OMA" id="VEFCCDI"/>
<protein>
    <submittedName>
        <fullName evidence="2">Uncharacterized protein</fullName>
    </submittedName>
</protein>
<evidence type="ECO:0000313" key="2">
    <source>
        <dbReference type="EMBL" id="GCC31391.1"/>
    </source>
</evidence>
<dbReference type="AlphaFoldDB" id="A0A401SLY9"/>
<evidence type="ECO:0000313" key="3">
    <source>
        <dbReference type="Proteomes" id="UP000287033"/>
    </source>
</evidence>
<feature type="region of interest" description="Disordered" evidence="1">
    <location>
        <begin position="322"/>
        <end position="356"/>
    </location>
</feature>
<name>A0A401SLY9_CHIPU</name>
<reference evidence="2 3" key="1">
    <citation type="journal article" date="2018" name="Nat. Ecol. Evol.">
        <title>Shark genomes provide insights into elasmobranch evolution and the origin of vertebrates.</title>
        <authorList>
            <person name="Hara Y"/>
            <person name="Yamaguchi K"/>
            <person name="Onimaru K"/>
            <person name="Kadota M"/>
            <person name="Koyanagi M"/>
            <person name="Keeley SD"/>
            <person name="Tatsumi K"/>
            <person name="Tanaka K"/>
            <person name="Motone F"/>
            <person name="Kageyama Y"/>
            <person name="Nozu R"/>
            <person name="Adachi N"/>
            <person name="Nishimura O"/>
            <person name="Nakagawa R"/>
            <person name="Tanegashima C"/>
            <person name="Kiyatake I"/>
            <person name="Matsumoto R"/>
            <person name="Murakumo K"/>
            <person name="Nishida K"/>
            <person name="Terakita A"/>
            <person name="Kuratani S"/>
            <person name="Sato K"/>
            <person name="Hyodo S Kuraku.S."/>
        </authorList>
    </citation>
    <scope>NUCLEOTIDE SEQUENCE [LARGE SCALE GENOMIC DNA]</scope>
</reference>
<feature type="region of interest" description="Disordered" evidence="1">
    <location>
        <begin position="122"/>
        <end position="141"/>
    </location>
</feature>
<dbReference type="EMBL" id="BEZZ01000359">
    <property type="protein sequence ID" value="GCC31391.1"/>
    <property type="molecule type" value="Genomic_DNA"/>
</dbReference>